<comment type="subcellular location">
    <subcellularLocation>
        <location evidence="1">Cell junction</location>
    </subcellularLocation>
</comment>
<name>A0A3Q2WNV0_HAPBU</name>
<dbReference type="InterPro" id="IPR016024">
    <property type="entry name" value="ARM-type_fold"/>
</dbReference>
<evidence type="ECO:0000313" key="8">
    <source>
        <dbReference type="Ensembl" id="ENSHBUP00000027220.1"/>
    </source>
</evidence>
<evidence type="ECO:0000256" key="2">
    <source>
        <dbReference type="ARBA" id="ARBA00005462"/>
    </source>
</evidence>
<evidence type="ECO:0000256" key="4">
    <source>
        <dbReference type="ARBA" id="ARBA00022889"/>
    </source>
</evidence>
<dbReference type="Pfam" id="PF00514">
    <property type="entry name" value="Arm"/>
    <property type="match status" value="1"/>
</dbReference>
<dbReference type="GO" id="GO:0005886">
    <property type="term" value="C:plasma membrane"/>
    <property type="evidence" value="ECO:0007669"/>
    <property type="project" value="TreeGrafter"/>
</dbReference>
<dbReference type="PANTHER" id="PTHR10372:SF6">
    <property type="entry name" value="CATENIN DELTA-1"/>
    <property type="match status" value="1"/>
</dbReference>
<feature type="compositionally biased region" description="Low complexity" evidence="7">
    <location>
        <begin position="194"/>
        <end position="203"/>
    </location>
</feature>
<keyword evidence="9" id="KW-1185">Reference proteome</keyword>
<evidence type="ECO:0000256" key="5">
    <source>
        <dbReference type="ARBA" id="ARBA00022949"/>
    </source>
</evidence>
<dbReference type="PANTHER" id="PTHR10372">
    <property type="entry name" value="PLAKOPHILLIN-RELATED"/>
    <property type="match status" value="1"/>
</dbReference>
<dbReference type="GO" id="GO:0005634">
    <property type="term" value="C:nucleus"/>
    <property type="evidence" value="ECO:0007669"/>
    <property type="project" value="TreeGrafter"/>
</dbReference>
<dbReference type="STRING" id="8153.ENSHBUP00000027220"/>
<keyword evidence="4" id="KW-0130">Cell adhesion</keyword>
<dbReference type="Proteomes" id="UP000264840">
    <property type="component" value="Unplaced"/>
</dbReference>
<reference evidence="8" key="2">
    <citation type="submission" date="2025-09" db="UniProtKB">
        <authorList>
            <consortium name="Ensembl"/>
        </authorList>
    </citation>
    <scope>IDENTIFICATION</scope>
</reference>
<keyword evidence="3" id="KW-0677">Repeat</keyword>
<feature type="compositionally biased region" description="Polar residues" evidence="7">
    <location>
        <begin position="204"/>
        <end position="217"/>
    </location>
</feature>
<proteinExistence type="inferred from homology"/>
<reference evidence="8" key="1">
    <citation type="submission" date="2025-08" db="UniProtKB">
        <authorList>
            <consortium name="Ensembl"/>
        </authorList>
    </citation>
    <scope>IDENTIFICATION</scope>
</reference>
<dbReference type="SMART" id="SM00185">
    <property type="entry name" value="ARM"/>
    <property type="match status" value="3"/>
</dbReference>
<dbReference type="InterPro" id="IPR011989">
    <property type="entry name" value="ARM-like"/>
</dbReference>
<evidence type="ECO:0000256" key="7">
    <source>
        <dbReference type="SAM" id="MobiDB-lite"/>
    </source>
</evidence>
<feature type="region of interest" description="Disordered" evidence="7">
    <location>
        <begin position="192"/>
        <end position="218"/>
    </location>
</feature>
<dbReference type="GeneTree" id="ENSGT00940000156045"/>
<dbReference type="Gene3D" id="1.25.10.10">
    <property type="entry name" value="Leucine-rich Repeat Variant"/>
    <property type="match status" value="1"/>
</dbReference>
<accession>A0A3Q2WNV0</accession>
<dbReference type="GO" id="GO:0005737">
    <property type="term" value="C:cytoplasm"/>
    <property type="evidence" value="ECO:0007669"/>
    <property type="project" value="TreeGrafter"/>
</dbReference>
<dbReference type="Ensembl" id="ENSHBUT00000001341.1">
    <property type="protein sequence ID" value="ENSHBUP00000027220.1"/>
    <property type="gene ID" value="ENSHBUG00000010308.1"/>
</dbReference>
<dbReference type="OMA" id="MERKYNT"/>
<organism evidence="8 9">
    <name type="scientific">Haplochromis burtoni</name>
    <name type="common">Burton's mouthbrooder</name>
    <name type="synonym">Chromis burtoni</name>
    <dbReference type="NCBI Taxonomy" id="8153"/>
    <lineage>
        <taxon>Eukaryota</taxon>
        <taxon>Metazoa</taxon>
        <taxon>Chordata</taxon>
        <taxon>Craniata</taxon>
        <taxon>Vertebrata</taxon>
        <taxon>Euteleostomi</taxon>
        <taxon>Actinopterygii</taxon>
        <taxon>Neopterygii</taxon>
        <taxon>Teleostei</taxon>
        <taxon>Neoteleostei</taxon>
        <taxon>Acanthomorphata</taxon>
        <taxon>Ovalentaria</taxon>
        <taxon>Cichlomorphae</taxon>
        <taxon>Cichliformes</taxon>
        <taxon>Cichlidae</taxon>
        <taxon>African cichlids</taxon>
        <taxon>Pseudocrenilabrinae</taxon>
        <taxon>Haplochromini</taxon>
        <taxon>Haplochromis</taxon>
    </lineage>
</organism>
<evidence type="ECO:0000256" key="6">
    <source>
        <dbReference type="PROSITE-ProRule" id="PRU00259"/>
    </source>
</evidence>
<dbReference type="AlphaFoldDB" id="A0A3Q2WNV0"/>
<evidence type="ECO:0000313" key="9">
    <source>
        <dbReference type="Proteomes" id="UP000264840"/>
    </source>
</evidence>
<evidence type="ECO:0000256" key="3">
    <source>
        <dbReference type="ARBA" id="ARBA00022737"/>
    </source>
</evidence>
<dbReference type="GO" id="GO:0098609">
    <property type="term" value="P:cell-cell adhesion"/>
    <property type="evidence" value="ECO:0007669"/>
    <property type="project" value="InterPro"/>
</dbReference>
<evidence type="ECO:0008006" key="10">
    <source>
        <dbReference type="Google" id="ProtNLM"/>
    </source>
</evidence>
<dbReference type="GO" id="GO:0005912">
    <property type="term" value="C:adherens junction"/>
    <property type="evidence" value="ECO:0007669"/>
    <property type="project" value="TreeGrafter"/>
</dbReference>
<keyword evidence="5" id="KW-0965">Cell junction</keyword>
<feature type="repeat" description="ARM" evidence="6">
    <location>
        <begin position="62"/>
        <end position="95"/>
    </location>
</feature>
<sequence length="295" mass="32847">IVDQGACYELLFQPEVVRVYTSLLKESQNPSVLEAAAGAIQNLCAGRWTYGRYIRAKVRHEQGLPMMAELLAHGNDRVVRAMSGALRNLAIDNRNCELLGLHAVPHLVANLPGAQNQSGRNLSEETVVSVLSTLSEVLDDNSSNPYLWLSFSKRSDREVRGASQVLQLVWAHKELRRPLEKDGWKKTDFMVNINPGTTTTNGPSTRANGTYEDSTTPLLDRGEKRDMIPLNDIGPEAYSTLDQKERRHTLDETTDTLPVLQRHSKAGGRASVDVLGFAVCLWLHTEQHVDRRVVS</sequence>
<dbReference type="SUPFAM" id="SSF48371">
    <property type="entry name" value="ARM repeat"/>
    <property type="match status" value="1"/>
</dbReference>
<protein>
    <recommendedName>
        <fullName evidence="10">Catenin delta 1</fullName>
    </recommendedName>
</protein>
<dbReference type="PROSITE" id="PS50176">
    <property type="entry name" value="ARM_REPEAT"/>
    <property type="match status" value="1"/>
</dbReference>
<dbReference type="InterPro" id="IPR000225">
    <property type="entry name" value="Armadillo"/>
</dbReference>
<dbReference type="InterPro" id="IPR028435">
    <property type="entry name" value="Plakophilin/d_Catenin"/>
</dbReference>
<evidence type="ECO:0000256" key="1">
    <source>
        <dbReference type="ARBA" id="ARBA00004282"/>
    </source>
</evidence>
<comment type="similarity">
    <text evidence="2">Belongs to the beta-catenin family.</text>
</comment>